<dbReference type="InterPro" id="IPR049049">
    <property type="entry name" value="Beta-AFase-like_GH127_C"/>
</dbReference>
<sequence length="650" mass="70662">MGVSVAMVSLTAGSVEAALDAPVVDTSRSPYARLRPLGVGDARLEDRFWAPRRERNRTVTLPSQWAQCEETGRLDNFRRAAGRHDGPFQGRVFNDSDIYKWLEAASWTLATGPDPALKARVDEAVALVAAAQDADGYLNTYFTFDRAAERWSDLEHAHELYCAGHLIQAAVAHHRATGERSLLDVAVRLAEHIAAVFGPDAGPGTCGHPEIEMALVELARTTGDPRWVRQAGFFVDQRGRRPTALRGGSRHAGRFGPEYFQDHLPVREQRTVAGHAVRALYLYGGVTDLYAETGEPALRETVGALWDDLQGRQSYVTGGAGARHEGEAFGEPYELPNATAYAETCAAIAHVMWAWRMLLLTGEVRFADALETALYNGVLSGLSLDGREYFYVNPLADRGDHRRLPWYGTACCPPNLARLLASLPGYGFATSDEGLWVHLYATGTATAPLPGGGRVAVAQRTEYPWDGAVELEVRADSATPFALFLRVPTWAAGATVAVNGTPLDGPVTPGSYAEVHRSWRDGDVVRLELPLAPRLLASHPRVAENHGRAALARGPVVYCLEQADHPDADVWDLAVPAEAEWTATWEPDLLGGVTALRTDGHARTDGDPGAPLYRPLDGSPPVRPARITAIPYHVWANREPGPMQVWIPTA</sequence>
<accession>A0A6J4V7L3</accession>
<evidence type="ECO:0000256" key="1">
    <source>
        <dbReference type="SAM" id="MobiDB-lite"/>
    </source>
</evidence>
<evidence type="ECO:0000259" key="4">
    <source>
        <dbReference type="Pfam" id="PF20737"/>
    </source>
</evidence>
<dbReference type="Pfam" id="PF07944">
    <property type="entry name" value="Beta-AFase-like_GH127_cat"/>
    <property type="match status" value="1"/>
</dbReference>
<dbReference type="AlphaFoldDB" id="A0A6J4V7L3"/>
<proteinExistence type="predicted"/>
<dbReference type="InterPro" id="IPR049174">
    <property type="entry name" value="Beta-AFase-like"/>
</dbReference>
<organism evidence="5">
    <name type="scientific">uncultured Thermomicrobiales bacterium</name>
    <dbReference type="NCBI Taxonomy" id="1645740"/>
    <lineage>
        <taxon>Bacteria</taxon>
        <taxon>Pseudomonadati</taxon>
        <taxon>Thermomicrobiota</taxon>
        <taxon>Thermomicrobia</taxon>
        <taxon>Thermomicrobiales</taxon>
        <taxon>environmental samples</taxon>
    </lineage>
</organism>
<dbReference type="InterPro" id="IPR008928">
    <property type="entry name" value="6-hairpin_glycosidase_sf"/>
</dbReference>
<dbReference type="InterPro" id="IPR012878">
    <property type="entry name" value="Beta-AFase-like_GH127_cat"/>
</dbReference>
<dbReference type="SUPFAM" id="SSF48208">
    <property type="entry name" value="Six-hairpin glycosidases"/>
    <property type="match status" value="1"/>
</dbReference>
<name>A0A6J4V7L3_9BACT</name>
<dbReference type="Pfam" id="PF20737">
    <property type="entry name" value="Glyco_hydro127C"/>
    <property type="match status" value="1"/>
</dbReference>
<reference evidence="5" key="1">
    <citation type="submission" date="2020-02" db="EMBL/GenBank/DDBJ databases">
        <authorList>
            <person name="Meier V. D."/>
        </authorList>
    </citation>
    <scope>NUCLEOTIDE SEQUENCE</scope>
    <source>
        <strain evidence="5">AVDCRST_MAG49</strain>
    </source>
</reference>
<dbReference type="PANTHER" id="PTHR43465">
    <property type="entry name" value="DUF1680 DOMAIN PROTEIN (AFU_ORTHOLOGUE AFUA_1G08910)"/>
    <property type="match status" value="1"/>
</dbReference>
<feature type="domain" description="Non-reducing end beta-L-arabinofuranosidase-like GH127 catalytic" evidence="2">
    <location>
        <begin position="43"/>
        <end position="424"/>
    </location>
</feature>
<dbReference type="InterPro" id="IPR049046">
    <property type="entry name" value="Beta-AFase-like_GH127_middle"/>
</dbReference>
<evidence type="ECO:0000259" key="3">
    <source>
        <dbReference type="Pfam" id="PF20736"/>
    </source>
</evidence>
<feature type="domain" description="Non-reducing end beta-L-arabinofuranosidase-like GH127 middle" evidence="3">
    <location>
        <begin position="435"/>
        <end position="531"/>
    </location>
</feature>
<protein>
    <submittedName>
        <fullName evidence="5">GH127 / GH146</fullName>
    </submittedName>
</protein>
<dbReference type="GO" id="GO:0005975">
    <property type="term" value="P:carbohydrate metabolic process"/>
    <property type="evidence" value="ECO:0007669"/>
    <property type="project" value="InterPro"/>
</dbReference>
<feature type="domain" description="Non-reducing end beta-L-arabinofuranosidase-like GH127 C-terminal" evidence="4">
    <location>
        <begin position="533"/>
        <end position="648"/>
    </location>
</feature>
<dbReference type="Pfam" id="PF20736">
    <property type="entry name" value="Glyco_hydro127M"/>
    <property type="match status" value="1"/>
</dbReference>
<dbReference type="EMBL" id="CADCWG010000236">
    <property type="protein sequence ID" value="CAA9569610.1"/>
    <property type="molecule type" value="Genomic_DNA"/>
</dbReference>
<feature type="region of interest" description="Disordered" evidence="1">
    <location>
        <begin position="598"/>
        <end position="618"/>
    </location>
</feature>
<dbReference type="PANTHER" id="PTHR43465:SF2">
    <property type="entry name" value="DUF1680 DOMAIN PROTEIN (AFU_ORTHOLOGUE AFUA_1G08910)"/>
    <property type="match status" value="1"/>
</dbReference>
<evidence type="ECO:0000313" key="5">
    <source>
        <dbReference type="EMBL" id="CAA9569610.1"/>
    </source>
</evidence>
<gene>
    <name evidence="5" type="ORF">AVDCRST_MAG49-3461</name>
</gene>
<evidence type="ECO:0000259" key="2">
    <source>
        <dbReference type="Pfam" id="PF07944"/>
    </source>
</evidence>